<organism evidence="3 4">
    <name type="scientific">Raphanus sativus</name>
    <name type="common">Radish</name>
    <name type="synonym">Raphanus raphanistrum var. sativus</name>
    <dbReference type="NCBI Taxonomy" id="3726"/>
    <lineage>
        <taxon>Eukaryota</taxon>
        <taxon>Viridiplantae</taxon>
        <taxon>Streptophyta</taxon>
        <taxon>Embryophyta</taxon>
        <taxon>Tracheophyta</taxon>
        <taxon>Spermatophyta</taxon>
        <taxon>Magnoliopsida</taxon>
        <taxon>eudicotyledons</taxon>
        <taxon>Gunneridae</taxon>
        <taxon>Pentapetalae</taxon>
        <taxon>rosids</taxon>
        <taxon>malvids</taxon>
        <taxon>Brassicales</taxon>
        <taxon>Brassicaceae</taxon>
        <taxon>Brassiceae</taxon>
        <taxon>Raphanus</taxon>
    </lineage>
</organism>
<accession>A0A9W3BXP8</accession>
<reference evidence="3" key="1">
    <citation type="journal article" date="2019" name="Database">
        <title>The radish genome database (RadishGD): an integrated information resource for radish genomics.</title>
        <authorList>
            <person name="Yu H.J."/>
            <person name="Baek S."/>
            <person name="Lee Y.J."/>
            <person name="Cho A."/>
            <person name="Mun J.H."/>
        </authorList>
    </citation>
    <scope>NUCLEOTIDE SEQUENCE [LARGE SCALE GENOMIC DNA]</scope>
    <source>
        <strain evidence="3">cv. WK10039</strain>
    </source>
</reference>
<protein>
    <submittedName>
        <fullName evidence="4">Uncharacterized protein LOC108811738 isoform X1</fullName>
    </submittedName>
    <submittedName>
        <fullName evidence="5">Uncharacterized protein LOC130503765 isoform X1</fullName>
    </submittedName>
</protein>
<reference evidence="4 5" key="2">
    <citation type="submission" date="2025-04" db="UniProtKB">
        <authorList>
            <consortium name="RefSeq"/>
        </authorList>
    </citation>
    <scope>IDENTIFICATION</scope>
    <source>
        <tissue evidence="4 5">Leaf</tissue>
    </source>
</reference>
<gene>
    <name evidence="4" type="primary">LOC108811738</name>
    <name evidence="5" type="synonym">LOC130503765</name>
</gene>
<dbReference type="RefSeq" id="XP_056844125.1">
    <property type="nucleotide sequence ID" value="XM_056988145.1"/>
</dbReference>
<feature type="transmembrane region" description="Helical" evidence="2">
    <location>
        <begin position="47"/>
        <end position="68"/>
    </location>
</feature>
<name>A0A9W3BXP8_RAPSA</name>
<dbReference type="KEGG" id="rsz:108811738"/>
<dbReference type="KEGG" id="rsz:130503765"/>
<evidence type="ECO:0000313" key="5">
    <source>
        <dbReference type="RefSeq" id="XP_056854310.1"/>
    </source>
</evidence>
<dbReference type="Proteomes" id="UP000504610">
    <property type="component" value="Chromosome 6"/>
</dbReference>
<evidence type="ECO:0000313" key="4">
    <source>
        <dbReference type="RefSeq" id="XP_056844125.1"/>
    </source>
</evidence>
<dbReference type="GeneID" id="108811738"/>
<evidence type="ECO:0000313" key="3">
    <source>
        <dbReference type="Proteomes" id="UP000504610"/>
    </source>
</evidence>
<keyword evidence="2" id="KW-0812">Transmembrane</keyword>
<proteinExistence type="predicted"/>
<keyword evidence="2" id="KW-1133">Transmembrane helix</keyword>
<keyword evidence="1" id="KW-0175">Coiled coil</keyword>
<feature type="coiled-coil region" evidence="1">
    <location>
        <begin position="158"/>
        <end position="185"/>
    </location>
</feature>
<sequence>MSGSTSLFSDADHELSHLWLELSLFRHRPRAISPRQRSLDLPISQLISSQALSSPYLFMTLLFPLVIIFHRSSELSLFFAAARAMSSSLSSPPLSNSRPSLHLSGGLFPLYLWLLVERVAVISLFFFFISLYFTNGGSSHSSTSMVSSLLTGESLSGGSITEQENQNLELEVRRLRLELQQFKCTMARETVSSSPKLLSLKLCQAFLTQALSSFSHSSFSHSYLTQEWRTTRITVNKRPVEIV</sequence>
<keyword evidence="3" id="KW-1185">Reference proteome</keyword>
<dbReference type="AlphaFoldDB" id="A0A9W3BXP8"/>
<evidence type="ECO:0000256" key="2">
    <source>
        <dbReference type="SAM" id="Phobius"/>
    </source>
</evidence>
<dbReference type="RefSeq" id="XP_056854310.1">
    <property type="nucleotide sequence ID" value="XM_056998330.1"/>
</dbReference>
<keyword evidence="2" id="KW-0472">Membrane</keyword>
<evidence type="ECO:0000256" key="1">
    <source>
        <dbReference type="SAM" id="Coils"/>
    </source>
</evidence>
<feature type="transmembrane region" description="Helical" evidence="2">
    <location>
        <begin position="111"/>
        <end position="133"/>
    </location>
</feature>